<keyword evidence="1" id="KW-0812">Transmembrane</keyword>
<organism evidence="3 4">
    <name type="scientific">Amycolatopsis lexingtonensis</name>
    <dbReference type="NCBI Taxonomy" id="218822"/>
    <lineage>
        <taxon>Bacteria</taxon>
        <taxon>Bacillati</taxon>
        <taxon>Actinomycetota</taxon>
        <taxon>Actinomycetes</taxon>
        <taxon>Pseudonocardiales</taxon>
        <taxon>Pseudonocardiaceae</taxon>
        <taxon>Amycolatopsis</taxon>
    </lineage>
</organism>
<keyword evidence="1" id="KW-1133">Transmembrane helix</keyword>
<dbReference type="Pfam" id="PF00487">
    <property type="entry name" value="FA_desaturase"/>
    <property type="match status" value="1"/>
</dbReference>
<feature type="transmembrane region" description="Helical" evidence="1">
    <location>
        <begin position="68"/>
        <end position="88"/>
    </location>
</feature>
<evidence type="ECO:0000256" key="1">
    <source>
        <dbReference type="SAM" id="Phobius"/>
    </source>
</evidence>
<evidence type="ECO:0000259" key="2">
    <source>
        <dbReference type="Pfam" id="PF00487"/>
    </source>
</evidence>
<proteinExistence type="predicted"/>
<dbReference type="PANTHER" id="PTHR19353:SF19">
    <property type="entry name" value="DELTA(5) FATTY ACID DESATURASE C-RELATED"/>
    <property type="match status" value="1"/>
</dbReference>
<keyword evidence="4" id="KW-1185">Reference proteome</keyword>
<feature type="transmembrane region" description="Helical" evidence="1">
    <location>
        <begin position="40"/>
        <end position="62"/>
    </location>
</feature>
<feature type="transmembrane region" description="Helical" evidence="1">
    <location>
        <begin position="128"/>
        <end position="149"/>
    </location>
</feature>
<dbReference type="RefSeq" id="WP_086862232.1">
    <property type="nucleotide sequence ID" value="NZ_JADBEG010000001.1"/>
</dbReference>
<name>A0ABR9HT28_9PSEU</name>
<keyword evidence="1" id="KW-0472">Membrane</keyword>
<dbReference type="InterPro" id="IPR005804">
    <property type="entry name" value="FA_desaturase_dom"/>
</dbReference>
<evidence type="ECO:0000313" key="4">
    <source>
        <dbReference type="Proteomes" id="UP000631670"/>
    </source>
</evidence>
<sequence length="287" mass="31756">MDSVASSTQRESGPRQGSEYAELPDIIKEAGLLRRRPVRYAVKGSLTLLAFTGAWVAFALLGDTWWQLFTAAFLAVACTQIAFLGHDAGHKQIFPRRRANAALAFTSRQSRAKRGFPGWMAKYQAFRWVEATLLATHIVGYLTAVFLVLSPGKALVFIAVHQGLWGLYMGCSFAPNHKGMLTLTEGHPLDFLREQVLTSHNVTGGRWVDFAFGGLNFQIEHHLFPGMPRPTLRRAQPLVQAFCVSRGINYSEGGLLVSYGQILRYLHEVGAPLRADDARKKGRAASQ</sequence>
<dbReference type="InterPro" id="IPR012171">
    <property type="entry name" value="Fatty_acid_desaturase"/>
</dbReference>
<dbReference type="Proteomes" id="UP000631670">
    <property type="component" value="Unassembled WGS sequence"/>
</dbReference>
<gene>
    <name evidence="3" type="ORF">H4696_001176</name>
</gene>
<accession>A0ABR9HT28</accession>
<protein>
    <submittedName>
        <fullName evidence="3">Fatty acid desaturase</fullName>
    </submittedName>
</protein>
<reference evidence="3 4" key="1">
    <citation type="submission" date="2020-10" db="EMBL/GenBank/DDBJ databases">
        <title>Sequencing the genomes of 1000 actinobacteria strains.</title>
        <authorList>
            <person name="Klenk H.-P."/>
        </authorList>
    </citation>
    <scope>NUCLEOTIDE SEQUENCE [LARGE SCALE GENOMIC DNA]</scope>
    <source>
        <strain evidence="3 4">DSM 44653</strain>
    </source>
</reference>
<comment type="caution">
    <text evidence="3">The sequence shown here is derived from an EMBL/GenBank/DDBJ whole genome shotgun (WGS) entry which is preliminary data.</text>
</comment>
<feature type="domain" description="Fatty acid desaturase" evidence="2">
    <location>
        <begin position="115"/>
        <end position="252"/>
    </location>
</feature>
<dbReference type="EMBL" id="JADBEG010000001">
    <property type="protein sequence ID" value="MBE1494076.1"/>
    <property type="molecule type" value="Genomic_DNA"/>
</dbReference>
<evidence type="ECO:0000313" key="3">
    <source>
        <dbReference type="EMBL" id="MBE1494076.1"/>
    </source>
</evidence>
<dbReference type="PANTHER" id="PTHR19353">
    <property type="entry name" value="FATTY ACID DESATURASE 2"/>
    <property type="match status" value="1"/>
</dbReference>
<dbReference type="CDD" id="cd03506">
    <property type="entry name" value="Delta6-FADS-like"/>
    <property type="match status" value="1"/>
</dbReference>